<keyword evidence="4" id="KW-1278">Translocase</keyword>
<dbReference type="FunFam" id="3.40.50.300:FF:000134">
    <property type="entry name" value="Iron-enterobactin ABC transporter ATP-binding protein"/>
    <property type="match status" value="1"/>
</dbReference>
<evidence type="ECO:0000259" key="6">
    <source>
        <dbReference type="PROSITE" id="PS50893"/>
    </source>
</evidence>
<keyword evidence="2" id="KW-0547">Nucleotide-binding</keyword>
<dbReference type="InterPro" id="IPR027417">
    <property type="entry name" value="P-loop_NTPase"/>
</dbReference>
<name>A0A1H0GEE5_9SPHI</name>
<dbReference type="RefSeq" id="WP_074611883.1">
    <property type="nucleotide sequence ID" value="NZ_FNGY01000011.1"/>
</dbReference>
<dbReference type="InterPro" id="IPR003593">
    <property type="entry name" value="AAA+_ATPase"/>
</dbReference>
<organism evidence="7 8">
    <name type="scientific">Pedobacter steynii</name>
    <dbReference type="NCBI Taxonomy" id="430522"/>
    <lineage>
        <taxon>Bacteria</taxon>
        <taxon>Pseudomonadati</taxon>
        <taxon>Bacteroidota</taxon>
        <taxon>Sphingobacteriia</taxon>
        <taxon>Sphingobacteriales</taxon>
        <taxon>Sphingobacteriaceae</taxon>
        <taxon>Pedobacter</taxon>
    </lineage>
</organism>
<dbReference type="GO" id="GO:0016887">
    <property type="term" value="F:ATP hydrolysis activity"/>
    <property type="evidence" value="ECO:0007669"/>
    <property type="project" value="InterPro"/>
</dbReference>
<dbReference type="InterPro" id="IPR017871">
    <property type="entry name" value="ABC_transporter-like_CS"/>
</dbReference>
<dbReference type="GO" id="GO:0005524">
    <property type="term" value="F:ATP binding"/>
    <property type="evidence" value="ECO:0007669"/>
    <property type="project" value="UniProtKB-KW"/>
</dbReference>
<evidence type="ECO:0000256" key="5">
    <source>
        <dbReference type="ARBA" id="ARBA00037066"/>
    </source>
</evidence>
<dbReference type="STRING" id="430522.BFS30_08995"/>
<evidence type="ECO:0000256" key="2">
    <source>
        <dbReference type="ARBA" id="ARBA00022741"/>
    </source>
</evidence>
<dbReference type="EMBL" id="FNGY01000011">
    <property type="protein sequence ID" value="SDO05171.1"/>
    <property type="molecule type" value="Genomic_DNA"/>
</dbReference>
<dbReference type="Proteomes" id="UP000183200">
    <property type="component" value="Unassembled WGS sequence"/>
</dbReference>
<sequence>MIKVKALSYKAGGKKLLDNLSFDAGKGELLAILGANGAGKSTLMKLLCREIKPFSGKITINGKELDNYRLQDLAKTRAVLSQHNTISISFQVNELVLMGRYPHFQQKPTVGDFKIVQQVMEETGITHLASRDYNTLSGGEQQRVQLARVIAQIYDSPNACLFLDEPTNGLDLQYQQQIMVLARSLADRGYCVICILHDINFASRFADRIMMLKNGKKVAEGLPVEVINCENIHETFSIKVKLMECEGYTCPLVVPATILK</sequence>
<dbReference type="SUPFAM" id="SSF52540">
    <property type="entry name" value="P-loop containing nucleoside triphosphate hydrolases"/>
    <property type="match status" value="1"/>
</dbReference>
<protein>
    <submittedName>
        <fullName evidence="7">Iron complex transport system ATP-binding protein</fullName>
    </submittedName>
</protein>
<dbReference type="PANTHER" id="PTHR42794:SF1">
    <property type="entry name" value="HEMIN IMPORT ATP-BINDING PROTEIN HMUV"/>
    <property type="match status" value="1"/>
</dbReference>
<keyword evidence="3 7" id="KW-0067">ATP-binding</keyword>
<dbReference type="PROSITE" id="PS00211">
    <property type="entry name" value="ABC_TRANSPORTER_1"/>
    <property type="match status" value="1"/>
</dbReference>
<dbReference type="AlphaFoldDB" id="A0A1H0GEE5"/>
<evidence type="ECO:0000256" key="3">
    <source>
        <dbReference type="ARBA" id="ARBA00022840"/>
    </source>
</evidence>
<accession>A0A1H0GEE5</accession>
<gene>
    <name evidence="7" type="ORF">SAMN05421820_111118</name>
</gene>
<dbReference type="PANTHER" id="PTHR42794">
    <property type="entry name" value="HEMIN IMPORT ATP-BINDING PROTEIN HMUV"/>
    <property type="match status" value="1"/>
</dbReference>
<evidence type="ECO:0000313" key="7">
    <source>
        <dbReference type="EMBL" id="SDO05171.1"/>
    </source>
</evidence>
<comment type="function">
    <text evidence="5">Part of the ABC transporter complex HmuTUV involved in hemin import. Responsible for energy coupling to the transport system.</text>
</comment>
<dbReference type="Gene3D" id="3.40.50.300">
    <property type="entry name" value="P-loop containing nucleotide triphosphate hydrolases"/>
    <property type="match status" value="1"/>
</dbReference>
<keyword evidence="8" id="KW-1185">Reference proteome</keyword>
<keyword evidence="1" id="KW-0813">Transport</keyword>
<dbReference type="NCBIfam" id="NF010068">
    <property type="entry name" value="PRK13548.1"/>
    <property type="match status" value="1"/>
</dbReference>
<evidence type="ECO:0000256" key="4">
    <source>
        <dbReference type="ARBA" id="ARBA00022967"/>
    </source>
</evidence>
<dbReference type="PROSITE" id="PS50893">
    <property type="entry name" value="ABC_TRANSPORTER_2"/>
    <property type="match status" value="1"/>
</dbReference>
<dbReference type="SMART" id="SM00382">
    <property type="entry name" value="AAA"/>
    <property type="match status" value="1"/>
</dbReference>
<reference evidence="8" key="1">
    <citation type="submission" date="2016-10" db="EMBL/GenBank/DDBJ databases">
        <authorList>
            <person name="Varghese N."/>
            <person name="Submissions S."/>
        </authorList>
    </citation>
    <scope>NUCLEOTIDE SEQUENCE [LARGE SCALE GENOMIC DNA]</scope>
    <source>
        <strain evidence="8">DSM 19110</strain>
    </source>
</reference>
<feature type="domain" description="ABC transporter" evidence="6">
    <location>
        <begin position="2"/>
        <end position="239"/>
    </location>
</feature>
<evidence type="ECO:0000256" key="1">
    <source>
        <dbReference type="ARBA" id="ARBA00022448"/>
    </source>
</evidence>
<evidence type="ECO:0000313" key="8">
    <source>
        <dbReference type="Proteomes" id="UP000183200"/>
    </source>
</evidence>
<dbReference type="Pfam" id="PF00005">
    <property type="entry name" value="ABC_tran"/>
    <property type="match status" value="1"/>
</dbReference>
<dbReference type="InterPro" id="IPR003439">
    <property type="entry name" value="ABC_transporter-like_ATP-bd"/>
</dbReference>
<dbReference type="CDD" id="cd03214">
    <property type="entry name" value="ABC_Iron-Siderophores_B12_Hemin"/>
    <property type="match status" value="1"/>
</dbReference>
<proteinExistence type="predicted"/>
<dbReference type="OrthoDB" id="9806726at2"/>